<accession>A0ABT2RI57</accession>
<keyword evidence="1" id="KW-1133">Transmembrane helix</keyword>
<protein>
    <submittedName>
        <fullName evidence="3">Stage V sporulation protein AA</fullName>
    </submittedName>
</protein>
<dbReference type="Pfam" id="PF12164">
    <property type="entry name" value="SporV_AA"/>
    <property type="match status" value="1"/>
</dbReference>
<name>A0ABT2RI57_9FIRM</name>
<evidence type="ECO:0000313" key="4">
    <source>
        <dbReference type="Proteomes" id="UP001652431"/>
    </source>
</evidence>
<feature type="transmembrane region" description="Helical" evidence="1">
    <location>
        <begin position="154"/>
        <end position="174"/>
    </location>
</feature>
<evidence type="ECO:0000313" key="3">
    <source>
        <dbReference type="EMBL" id="MCU6685011.1"/>
    </source>
</evidence>
<proteinExistence type="predicted"/>
<comment type="caution">
    <text evidence="3">The sequence shown here is derived from an EMBL/GenBank/DDBJ whole genome shotgun (WGS) entry which is preliminary data.</text>
</comment>
<dbReference type="InterPro" id="IPR021997">
    <property type="entry name" value="SporV_AA"/>
</dbReference>
<keyword evidence="1" id="KW-0472">Membrane</keyword>
<evidence type="ECO:0000259" key="2">
    <source>
        <dbReference type="Pfam" id="PF12164"/>
    </source>
</evidence>
<evidence type="ECO:0000256" key="1">
    <source>
        <dbReference type="SAM" id="Phobius"/>
    </source>
</evidence>
<sequence length="228" mass="25411">MAAMNETVYIKGDKNVEVTSPEVSLGQVVKIECGNPEIVPKLKALKLLKFVDNPKKEKKKGRSRTVVSVLKVIECIHEQYPNIEVQNMGEKDMIVTYENQHTPGGMVHAVKVVCVVLITFVGAAFSIMAFNNDVDTTKLFGQIYELLAGRPSDGFTMLELSYCIGLVIGILVFFNHFGKKRFSVDPTPMEVEMRLYENDIETTLVETYGRRGKELDVGTTDCAGSHRS</sequence>
<dbReference type="Gene3D" id="2.60.480.10">
    <property type="entry name" value="eubacterium ventriosum atcc domain"/>
    <property type="match status" value="1"/>
</dbReference>
<gene>
    <name evidence="3" type="ORF">OCV99_00320</name>
</gene>
<dbReference type="RefSeq" id="WP_158367237.1">
    <property type="nucleotide sequence ID" value="NZ_JAOQJU010000001.1"/>
</dbReference>
<dbReference type="Proteomes" id="UP001652431">
    <property type="component" value="Unassembled WGS sequence"/>
</dbReference>
<keyword evidence="4" id="KW-1185">Reference proteome</keyword>
<dbReference type="InterPro" id="IPR038548">
    <property type="entry name" value="SporV_AA_N_sf"/>
</dbReference>
<organism evidence="3 4">
    <name type="scientific">Dorea acetigenes</name>
    <dbReference type="NCBI Taxonomy" id="2981787"/>
    <lineage>
        <taxon>Bacteria</taxon>
        <taxon>Bacillati</taxon>
        <taxon>Bacillota</taxon>
        <taxon>Clostridia</taxon>
        <taxon>Lachnospirales</taxon>
        <taxon>Lachnospiraceae</taxon>
        <taxon>Dorea</taxon>
    </lineage>
</organism>
<reference evidence="3 4" key="1">
    <citation type="journal article" date="2021" name="ISME Commun">
        <title>Automated analysis of genomic sequences facilitates high-throughput and comprehensive description of bacteria.</title>
        <authorList>
            <person name="Hitch T.C.A."/>
        </authorList>
    </citation>
    <scope>NUCLEOTIDE SEQUENCE [LARGE SCALE GENOMIC DNA]</scope>
    <source>
        <strain evidence="3 4">Sanger_03</strain>
    </source>
</reference>
<feature type="domain" description="Stage V sporulation protein AA" evidence="2">
    <location>
        <begin position="6"/>
        <end position="100"/>
    </location>
</feature>
<feature type="transmembrane region" description="Helical" evidence="1">
    <location>
        <begin position="109"/>
        <end position="130"/>
    </location>
</feature>
<dbReference type="EMBL" id="JAOQJU010000001">
    <property type="protein sequence ID" value="MCU6685011.1"/>
    <property type="molecule type" value="Genomic_DNA"/>
</dbReference>
<keyword evidence="1" id="KW-0812">Transmembrane</keyword>